<accession>A0A090DZV4</accession>
<proteinExistence type="predicted"/>
<dbReference type="RefSeq" id="WP_041017680.1">
    <property type="nucleotide sequence ID" value="NZ_CCEJ010000005.1"/>
</dbReference>
<gene>
    <name evidence="1" type="ORF">CSEC_1329</name>
</gene>
<organism evidence="1 2">
    <name type="scientific">Candidatus Criblamydia sequanensis CRIB-18</name>
    <dbReference type="NCBI Taxonomy" id="1437425"/>
    <lineage>
        <taxon>Bacteria</taxon>
        <taxon>Pseudomonadati</taxon>
        <taxon>Chlamydiota</taxon>
        <taxon>Chlamydiia</taxon>
        <taxon>Parachlamydiales</taxon>
        <taxon>Candidatus Criblamydiaceae</taxon>
        <taxon>Candidatus Criblamydia</taxon>
    </lineage>
</organism>
<reference evidence="1" key="1">
    <citation type="submission" date="2013-12" db="EMBL/GenBank/DDBJ databases">
        <authorList>
            <person name="Linke B."/>
        </authorList>
    </citation>
    <scope>NUCLEOTIDE SEQUENCE [LARGE SCALE GENOMIC DNA]</scope>
    <source>
        <strain evidence="1">CRIB-18</strain>
    </source>
</reference>
<keyword evidence="2" id="KW-1185">Reference proteome</keyword>
<dbReference type="Proteomes" id="UP000031552">
    <property type="component" value="Unassembled WGS sequence"/>
</dbReference>
<name>A0A090DZV4_9BACT</name>
<reference evidence="1" key="2">
    <citation type="submission" date="2014-09" db="EMBL/GenBank/DDBJ databases">
        <title>Criblamydia sequanensis harbors a mega-plasmid encoding arsenite resistance.</title>
        <authorList>
            <person name="Bertelli C."/>
            <person name="Goesmann A."/>
            <person name="Greub G."/>
        </authorList>
    </citation>
    <scope>NUCLEOTIDE SEQUENCE [LARGE SCALE GENOMIC DNA]</scope>
    <source>
        <strain evidence="1">CRIB-18</strain>
    </source>
</reference>
<comment type="caution">
    <text evidence="1">The sequence shown here is derived from an EMBL/GenBank/DDBJ whole genome shotgun (WGS) entry which is preliminary data.</text>
</comment>
<dbReference type="EMBL" id="CCEJ010000005">
    <property type="protein sequence ID" value="CDR34149.1"/>
    <property type="molecule type" value="Genomic_DNA"/>
</dbReference>
<evidence type="ECO:0000313" key="2">
    <source>
        <dbReference type="Proteomes" id="UP000031552"/>
    </source>
</evidence>
<protein>
    <submittedName>
        <fullName evidence="1">Secreted protein</fullName>
    </submittedName>
</protein>
<dbReference type="AlphaFoldDB" id="A0A090DZV4"/>
<sequence>MKQLILKTFLTGFGALAFFAPWQAEALKIKVQPSLSFFQSYGHVREEPVVVQPVQPVMVQEVYYTHPYPPQRVPVLVPAPVYNVYYPPQRVVYHPPMHYRTHSHSTNFGLTFKFR</sequence>
<evidence type="ECO:0000313" key="1">
    <source>
        <dbReference type="EMBL" id="CDR34149.1"/>
    </source>
</evidence>